<comment type="caution">
    <text evidence="2">The sequence shown here is derived from an EMBL/GenBank/DDBJ whole genome shotgun (WGS) entry which is preliminary data.</text>
</comment>
<dbReference type="EMBL" id="AWUE01004451">
    <property type="protein sequence ID" value="OMP13377.1"/>
    <property type="molecule type" value="Genomic_DNA"/>
</dbReference>
<evidence type="ECO:0000313" key="2">
    <source>
        <dbReference type="EMBL" id="OMP13377.1"/>
    </source>
</evidence>
<organism evidence="2 3">
    <name type="scientific">Corchorus olitorius</name>
    <dbReference type="NCBI Taxonomy" id="93759"/>
    <lineage>
        <taxon>Eukaryota</taxon>
        <taxon>Viridiplantae</taxon>
        <taxon>Streptophyta</taxon>
        <taxon>Embryophyta</taxon>
        <taxon>Tracheophyta</taxon>
        <taxon>Spermatophyta</taxon>
        <taxon>Magnoliopsida</taxon>
        <taxon>eudicotyledons</taxon>
        <taxon>Gunneridae</taxon>
        <taxon>Pentapetalae</taxon>
        <taxon>rosids</taxon>
        <taxon>malvids</taxon>
        <taxon>Malvales</taxon>
        <taxon>Malvaceae</taxon>
        <taxon>Grewioideae</taxon>
        <taxon>Apeibeae</taxon>
        <taxon>Corchorus</taxon>
    </lineage>
</organism>
<feature type="transmembrane region" description="Helical" evidence="1">
    <location>
        <begin position="62"/>
        <end position="82"/>
    </location>
</feature>
<evidence type="ECO:0000313" key="3">
    <source>
        <dbReference type="Proteomes" id="UP000187203"/>
    </source>
</evidence>
<feature type="non-terminal residue" evidence="2">
    <location>
        <position position="90"/>
    </location>
</feature>
<keyword evidence="1" id="KW-0472">Membrane</keyword>
<proteinExistence type="predicted"/>
<gene>
    <name evidence="2" type="ORF">COLO4_01802</name>
</gene>
<dbReference type="AlphaFoldDB" id="A0A1R3L255"/>
<protein>
    <submittedName>
        <fullName evidence="2">Di/tri peptide transporter 2</fullName>
    </submittedName>
</protein>
<keyword evidence="1" id="KW-1133">Transmembrane helix</keyword>
<accession>A0A1R3L255</accession>
<keyword evidence="3" id="KW-1185">Reference proteome</keyword>
<evidence type="ECO:0000256" key="1">
    <source>
        <dbReference type="SAM" id="Phobius"/>
    </source>
</evidence>
<sequence>MGNCPGRIDQGRHLCGYIFPDELVSFGIQVIKPQGKNIEPVPDVIMNHDRDPFALFFLSPDIFQHQAFLMMYFCFILGIFFFDNPGNEST</sequence>
<reference evidence="3" key="1">
    <citation type="submission" date="2013-09" db="EMBL/GenBank/DDBJ databases">
        <title>Corchorus olitorius genome sequencing.</title>
        <authorList>
            <person name="Alam M."/>
            <person name="Haque M.S."/>
            <person name="Islam M.S."/>
            <person name="Emdad E.M."/>
            <person name="Islam M.M."/>
            <person name="Ahmed B."/>
            <person name="Halim A."/>
            <person name="Hossen Q.M.M."/>
            <person name="Hossain M.Z."/>
            <person name="Ahmed R."/>
            <person name="Khan M.M."/>
            <person name="Islam R."/>
            <person name="Rashid M.M."/>
            <person name="Khan S.A."/>
            <person name="Rahman M.S."/>
            <person name="Alam M."/>
            <person name="Yahiya A.S."/>
            <person name="Khan M.S."/>
            <person name="Azam M.S."/>
            <person name="Haque T."/>
            <person name="Lashkar M.Z.H."/>
            <person name="Akhand A.I."/>
            <person name="Morshed G."/>
            <person name="Roy S."/>
            <person name="Uddin K.S."/>
            <person name="Rabeya T."/>
            <person name="Hossain A.S."/>
            <person name="Chowdhury A."/>
            <person name="Snigdha A.R."/>
            <person name="Mortoza M.S."/>
            <person name="Matin S.A."/>
            <person name="Hoque S.M.E."/>
            <person name="Islam M.K."/>
            <person name="Roy D.K."/>
            <person name="Haider R."/>
            <person name="Moosa M.M."/>
            <person name="Elias S.M."/>
            <person name="Hasan A.M."/>
            <person name="Jahan S."/>
            <person name="Shafiuddin M."/>
            <person name="Mahmood N."/>
            <person name="Shommy N.S."/>
        </authorList>
    </citation>
    <scope>NUCLEOTIDE SEQUENCE [LARGE SCALE GENOMIC DNA]</scope>
    <source>
        <strain evidence="3">cv. O-4</strain>
    </source>
</reference>
<name>A0A1R3L255_9ROSI</name>
<keyword evidence="1" id="KW-0812">Transmembrane</keyword>
<dbReference type="Proteomes" id="UP000187203">
    <property type="component" value="Unassembled WGS sequence"/>
</dbReference>